<evidence type="ECO:0008006" key="3">
    <source>
        <dbReference type="Google" id="ProtNLM"/>
    </source>
</evidence>
<evidence type="ECO:0000313" key="2">
    <source>
        <dbReference type="Proteomes" id="UP000324479"/>
    </source>
</evidence>
<sequence>MRARIRVIASDTLEPVVGASFQTILIGPDGGDGGFHEYTTDENGGLLTTKYLFPGRYQIYIKPPIGSRYAVTQFHEPETYLVVRGDGTYSPKEFKMAVTGSQ</sequence>
<protein>
    <recommendedName>
        <fullName evidence="3">Carboxypeptidase family protein</fullName>
    </recommendedName>
</protein>
<accession>A0A5M6CTG7</accession>
<gene>
    <name evidence="1" type="ORF">FYK55_27580</name>
</gene>
<reference evidence="1 2" key="1">
    <citation type="submission" date="2019-08" db="EMBL/GenBank/DDBJ databases">
        <authorList>
            <person name="Dhanesh K."/>
            <person name="Kumar G."/>
            <person name="Sasikala C."/>
            <person name="Venkata Ramana C."/>
        </authorList>
    </citation>
    <scope>NUCLEOTIDE SEQUENCE [LARGE SCALE GENOMIC DNA]</scope>
    <source>
        <strain evidence="1 2">JC645</strain>
    </source>
</reference>
<evidence type="ECO:0000313" key="1">
    <source>
        <dbReference type="EMBL" id="KAA5538504.1"/>
    </source>
</evidence>
<organism evidence="1 2">
    <name type="scientific">Roseiconus nitratireducens</name>
    <dbReference type="NCBI Taxonomy" id="2605748"/>
    <lineage>
        <taxon>Bacteria</taxon>
        <taxon>Pseudomonadati</taxon>
        <taxon>Planctomycetota</taxon>
        <taxon>Planctomycetia</taxon>
        <taxon>Pirellulales</taxon>
        <taxon>Pirellulaceae</taxon>
        <taxon>Roseiconus</taxon>
    </lineage>
</organism>
<keyword evidence="2" id="KW-1185">Reference proteome</keyword>
<comment type="caution">
    <text evidence="1">The sequence shown here is derived from an EMBL/GenBank/DDBJ whole genome shotgun (WGS) entry which is preliminary data.</text>
</comment>
<dbReference type="RefSeq" id="WP_150079848.1">
    <property type="nucleotide sequence ID" value="NZ_VWOX01000032.1"/>
</dbReference>
<proteinExistence type="predicted"/>
<name>A0A5M6CTG7_9BACT</name>
<dbReference type="AlphaFoldDB" id="A0A5M6CTG7"/>
<dbReference type="Proteomes" id="UP000324479">
    <property type="component" value="Unassembled WGS sequence"/>
</dbReference>
<dbReference type="EMBL" id="VWOX01000032">
    <property type="protein sequence ID" value="KAA5538504.1"/>
    <property type="molecule type" value="Genomic_DNA"/>
</dbReference>